<dbReference type="GO" id="GO:0019867">
    <property type="term" value="C:outer membrane"/>
    <property type="evidence" value="ECO:0007669"/>
    <property type="project" value="InterPro"/>
</dbReference>
<dbReference type="Proteomes" id="UP000182264">
    <property type="component" value="Chromosome"/>
</dbReference>
<dbReference type="PROSITE" id="PS51257">
    <property type="entry name" value="PROKAR_LIPOPROTEIN"/>
    <property type="match status" value="1"/>
</dbReference>
<gene>
    <name evidence="1" type="ORF">A7E75_06955</name>
</gene>
<evidence type="ECO:0000313" key="1">
    <source>
        <dbReference type="EMBL" id="APG24793.1"/>
    </source>
</evidence>
<dbReference type="OrthoDB" id="5397282at2"/>
<dbReference type="PIRSF" id="PIRSF004982">
    <property type="entry name" value="SlP"/>
    <property type="match status" value="1"/>
</dbReference>
<protein>
    <recommendedName>
        <fullName evidence="3">Outer membrane lipoprotein Slp</fullName>
    </recommendedName>
</protein>
<sequence>MRQSRFRVFLPILLVLMTGCGSVLSKDALYGVNYEVDYNRLKASPETHLGKTVILGGMILANEVADDGSTLEILKYTLDKRDEPQDPDEAGGRFLVHSSRLLDPSLYKEGRLVTLTGTLRGVEVRPLQKARYAYPLFEVGELYLWPESRYEDRYPYYPYFYDPFPYWYRYPYWHGYPYWR</sequence>
<dbReference type="Pfam" id="PF03843">
    <property type="entry name" value="Slp"/>
    <property type="match status" value="1"/>
</dbReference>
<keyword evidence="2" id="KW-1185">Reference proteome</keyword>
<dbReference type="STRING" id="29542.A6070_00900"/>
<reference evidence="1 2" key="1">
    <citation type="journal article" date="2017" name="Genome Announc.">
        <title>Complete Genome Sequences of Two Acetylene-Fermenting Pelobacter acetylenicus Strains.</title>
        <authorList>
            <person name="Sutton J.M."/>
            <person name="Baesman S.M."/>
            <person name="Fierst J.L."/>
            <person name="Poret-Peterson A.T."/>
            <person name="Oremland R.S."/>
            <person name="Dunlap D.S."/>
            <person name="Akob D.M."/>
        </authorList>
    </citation>
    <scope>NUCLEOTIDE SEQUENCE [LARGE SCALE GENOMIC DNA]</scope>
    <source>
        <strain evidence="1 2">DSM 3247</strain>
    </source>
</reference>
<dbReference type="PANTHER" id="PTHR37530:SF1">
    <property type="entry name" value="OUTER MEMBRANE PROTEIN SLP"/>
    <property type="match status" value="1"/>
</dbReference>
<accession>A0A1L3GFR1</accession>
<dbReference type="InterPro" id="IPR004658">
    <property type="entry name" value="OMP_Slp"/>
</dbReference>
<name>A0A1L3GFR1_SYNAC</name>
<dbReference type="RefSeq" id="WP_072286639.1">
    <property type="nucleotide sequence ID" value="NZ_CP015455.1"/>
</dbReference>
<dbReference type="KEGG" id="pace:A6070_00900"/>
<dbReference type="EMBL" id="CP015518">
    <property type="protein sequence ID" value="APG24793.1"/>
    <property type="molecule type" value="Genomic_DNA"/>
</dbReference>
<organism evidence="1 2">
    <name type="scientific">Syntrophotalea acetylenica</name>
    <name type="common">Pelobacter acetylenicus</name>
    <dbReference type="NCBI Taxonomy" id="29542"/>
    <lineage>
        <taxon>Bacteria</taxon>
        <taxon>Pseudomonadati</taxon>
        <taxon>Thermodesulfobacteriota</taxon>
        <taxon>Desulfuromonadia</taxon>
        <taxon>Desulfuromonadales</taxon>
        <taxon>Syntrophotaleaceae</taxon>
        <taxon>Syntrophotalea</taxon>
    </lineage>
</organism>
<dbReference type="PANTHER" id="PTHR37530">
    <property type="entry name" value="OUTER MEMBRANE PROTEIN SLP"/>
    <property type="match status" value="1"/>
</dbReference>
<evidence type="ECO:0008006" key="3">
    <source>
        <dbReference type="Google" id="ProtNLM"/>
    </source>
</evidence>
<evidence type="ECO:0000313" key="2">
    <source>
        <dbReference type="Proteomes" id="UP000182264"/>
    </source>
</evidence>
<dbReference type="AlphaFoldDB" id="A0A1L3GFR1"/>
<proteinExistence type="predicted"/>